<dbReference type="EC" id="5.6.2.3" evidence="6"/>
<dbReference type="GO" id="GO:0043139">
    <property type="term" value="F:5'-3' DNA helicase activity"/>
    <property type="evidence" value="ECO:0007669"/>
    <property type="project" value="UniProtKB-EC"/>
</dbReference>
<dbReference type="InterPro" id="IPR011545">
    <property type="entry name" value="DEAD/DEAH_box_helicase_dom"/>
</dbReference>
<evidence type="ECO:0000313" key="10">
    <source>
        <dbReference type="EMBL" id="VWL85696.1"/>
    </source>
</evidence>
<dbReference type="GO" id="GO:0016818">
    <property type="term" value="F:hydrolase activity, acting on acid anhydrides, in phosphorus-containing anhydrides"/>
    <property type="evidence" value="ECO:0007669"/>
    <property type="project" value="InterPro"/>
</dbReference>
<reference evidence="10 11" key="1">
    <citation type="submission" date="2019-10" db="EMBL/GenBank/DDBJ databases">
        <authorList>
            <person name="Blom J."/>
        </authorList>
    </citation>
    <scope>NUCLEOTIDE SEQUENCE [LARGE SCALE GENOMIC DNA]</scope>
    <source>
        <strain evidence="10 11">ES3154-GLU</strain>
    </source>
</reference>
<dbReference type="InterPro" id="IPR027417">
    <property type="entry name" value="P-loop_NTPase"/>
</dbReference>
<dbReference type="InterPro" id="IPR006555">
    <property type="entry name" value="ATP-dep_Helicase_C"/>
</dbReference>
<dbReference type="GO" id="GO:0006139">
    <property type="term" value="P:nucleobase-containing compound metabolic process"/>
    <property type="evidence" value="ECO:0007669"/>
    <property type="project" value="InterPro"/>
</dbReference>
<evidence type="ECO:0000256" key="4">
    <source>
        <dbReference type="ARBA" id="ARBA00022840"/>
    </source>
</evidence>
<dbReference type="PROSITE" id="PS51192">
    <property type="entry name" value="HELICASE_ATP_BIND_1"/>
    <property type="match status" value="1"/>
</dbReference>
<dbReference type="InterPro" id="IPR014001">
    <property type="entry name" value="Helicase_ATP-bd"/>
</dbReference>
<gene>
    <name evidence="10" type="ORF">OMES3154_00982</name>
</gene>
<feature type="domain" description="Helicase ATP-binding" evidence="8">
    <location>
        <begin position="28"/>
        <end position="242"/>
    </location>
</feature>
<dbReference type="SMART" id="SM00487">
    <property type="entry name" value="DEXDc"/>
    <property type="match status" value="1"/>
</dbReference>
<dbReference type="InterPro" id="IPR014013">
    <property type="entry name" value="Helic_SF1/SF2_ATP-bd_DinG/Rad3"/>
</dbReference>
<sequence length="640" mass="74415">MLEYFNKMQKDFNFEVREGQINMANIIRQSINENKSCVIEAGTGVGKTLAYLLPSILYASKNNKKVVVSTNTINLQEQIVEKDLPMLEKIIGEKIKYQIIKGRSNYICGNRLLKNSTNDKLIEWYQNTKTGDRQEIDFELSNEEWNNVCCDIDYCVNFACSKTDNCFFYKNRKKTQDKNVLIVNHSLLFSSLKFEGILPKYDILVIDEAHNIENIARAYLEKKINSKNFLTNMGILYNRNTKMGYLRRLITELSNLSDGQKEIDDIFSEMSDVLNSIYDFFVNLTNYLVQNIYATKKYSIREVNISSKIPKYYEYVEIIKEKYILLEEFKNNLLKLTNKYSVSEDILASFFMIYDKISLDLKNLFEINENKDSFESVNWFKLDNIGYNLEIVSSKIDISEEFDEIFSDKLTVLTSATLKVDDSYDYLKKRLGLRDFEFYSVESPFDYDKNMRIIVSKNNFNPNSDEYLDFTIDFLHKYLKDHSNGTFILCTSYKQVEYIYSNLVVDGFNILKQGTMSRTSLIDRFKDEGKSILIGTDSFWEGVDVKGEKLKNVIIVKLPFVAPDDPIIEAISEKIAKDKKNPFIEYQLPLMITKLKQGIGRLIRSKKDSGDIVILDSRIYSKNYGKSILNSMPSSNIVKI</sequence>
<evidence type="ECO:0000256" key="5">
    <source>
        <dbReference type="ARBA" id="ARBA00038058"/>
    </source>
</evidence>
<dbReference type="Proteomes" id="UP000419017">
    <property type="component" value="Unassembled WGS sequence"/>
</dbReference>
<evidence type="ECO:0000259" key="9">
    <source>
        <dbReference type="PROSITE" id="PS51193"/>
    </source>
</evidence>
<name>A0A6I8MF49_9FUSO</name>
<dbReference type="SMART" id="SM00491">
    <property type="entry name" value="HELICc2"/>
    <property type="match status" value="1"/>
</dbReference>
<dbReference type="Pfam" id="PF00270">
    <property type="entry name" value="DEAD"/>
    <property type="match status" value="1"/>
</dbReference>
<dbReference type="PROSITE" id="PS51193">
    <property type="entry name" value="HELICASE_ATP_BIND_2"/>
    <property type="match status" value="1"/>
</dbReference>
<dbReference type="AlphaFoldDB" id="A0A6I8MF49"/>
<accession>A0A6I8MF49</accession>
<keyword evidence="3" id="KW-0378">Hydrolase</keyword>
<protein>
    <recommendedName>
        <fullName evidence="6">DNA 5'-3' helicase</fullName>
        <ecNumber evidence="6">5.6.2.3</ecNumber>
    </recommendedName>
</protein>
<dbReference type="Pfam" id="PF13307">
    <property type="entry name" value="Helicase_C_2"/>
    <property type="match status" value="1"/>
</dbReference>
<comment type="similarity">
    <text evidence="5">Belongs to the helicase family. DinG subfamily.</text>
</comment>
<dbReference type="PANTHER" id="PTHR11472">
    <property type="entry name" value="DNA REPAIR DEAD HELICASE RAD3/XP-D SUBFAMILY MEMBER"/>
    <property type="match status" value="1"/>
</dbReference>
<dbReference type="RefSeq" id="WP_156683671.1">
    <property type="nucleotide sequence ID" value="NZ_CABWIB010000001.1"/>
</dbReference>
<keyword evidence="11" id="KW-1185">Reference proteome</keyword>
<dbReference type="SUPFAM" id="SSF52540">
    <property type="entry name" value="P-loop containing nucleoside triphosphate hydrolases"/>
    <property type="match status" value="1"/>
</dbReference>
<feature type="domain" description="Helicase ATP-binding" evidence="9">
    <location>
        <begin position="6"/>
        <end position="253"/>
    </location>
</feature>
<keyword evidence="2" id="KW-0547">Nucleotide-binding</keyword>
<dbReference type="GO" id="GO:0005524">
    <property type="term" value="F:ATP binding"/>
    <property type="evidence" value="ECO:0007669"/>
    <property type="project" value="UniProtKB-KW"/>
</dbReference>
<evidence type="ECO:0000259" key="8">
    <source>
        <dbReference type="PROSITE" id="PS51192"/>
    </source>
</evidence>
<comment type="catalytic activity">
    <reaction evidence="7">
        <text>ATP + H2O = ADP + phosphate + H(+)</text>
        <dbReference type="Rhea" id="RHEA:13065"/>
        <dbReference type="ChEBI" id="CHEBI:15377"/>
        <dbReference type="ChEBI" id="CHEBI:15378"/>
        <dbReference type="ChEBI" id="CHEBI:30616"/>
        <dbReference type="ChEBI" id="CHEBI:43474"/>
        <dbReference type="ChEBI" id="CHEBI:456216"/>
        <dbReference type="EC" id="5.6.2.3"/>
    </reaction>
</comment>
<evidence type="ECO:0000313" key="11">
    <source>
        <dbReference type="Proteomes" id="UP000419017"/>
    </source>
</evidence>
<evidence type="ECO:0000256" key="1">
    <source>
        <dbReference type="ARBA" id="ARBA00001966"/>
    </source>
</evidence>
<dbReference type="GO" id="GO:0003676">
    <property type="term" value="F:nucleic acid binding"/>
    <property type="evidence" value="ECO:0007669"/>
    <property type="project" value="InterPro"/>
</dbReference>
<keyword evidence="4" id="KW-0067">ATP-binding</keyword>
<dbReference type="EMBL" id="CABWIB010000001">
    <property type="protein sequence ID" value="VWL85696.1"/>
    <property type="molecule type" value="Genomic_DNA"/>
</dbReference>
<proteinExistence type="inferred from homology"/>
<keyword evidence="10" id="KW-0347">Helicase</keyword>
<dbReference type="PANTHER" id="PTHR11472:SF34">
    <property type="entry name" value="REGULATOR OF TELOMERE ELONGATION HELICASE 1"/>
    <property type="match status" value="1"/>
</dbReference>
<evidence type="ECO:0000256" key="6">
    <source>
        <dbReference type="ARBA" id="ARBA00044969"/>
    </source>
</evidence>
<evidence type="ECO:0000256" key="3">
    <source>
        <dbReference type="ARBA" id="ARBA00022801"/>
    </source>
</evidence>
<organism evidence="10 11">
    <name type="scientific">Oceanivirga miroungae</name>
    <dbReference type="NCBI Taxonomy" id="1130046"/>
    <lineage>
        <taxon>Bacteria</taxon>
        <taxon>Fusobacteriati</taxon>
        <taxon>Fusobacteriota</taxon>
        <taxon>Fusobacteriia</taxon>
        <taxon>Fusobacteriales</taxon>
        <taxon>Leptotrichiaceae</taxon>
        <taxon>Oceanivirga</taxon>
    </lineage>
</organism>
<dbReference type="Gene3D" id="3.40.50.300">
    <property type="entry name" value="P-loop containing nucleotide triphosphate hydrolases"/>
    <property type="match status" value="2"/>
</dbReference>
<evidence type="ECO:0000256" key="7">
    <source>
        <dbReference type="ARBA" id="ARBA00048954"/>
    </source>
</evidence>
<evidence type="ECO:0000256" key="2">
    <source>
        <dbReference type="ARBA" id="ARBA00022741"/>
    </source>
</evidence>
<comment type="cofactor">
    <cofactor evidence="1">
        <name>[4Fe-4S] cluster</name>
        <dbReference type="ChEBI" id="CHEBI:49883"/>
    </cofactor>
</comment>
<dbReference type="InterPro" id="IPR045028">
    <property type="entry name" value="DinG/Rad3-like"/>
</dbReference>